<reference evidence="1" key="2">
    <citation type="submission" date="2020-09" db="EMBL/GenBank/DDBJ databases">
        <authorList>
            <person name="Sun Q."/>
            <person name="Zhou Y."/>
        </authorList>
    </citation>
    <scope>NUCLEOTIDE SEQUENCE</scope>
    <source>
        <strain evidence="1">CGMCC 1.3617</strain>
    </source>
</reference>
<dbReference type="EMBL" id="BMKW01000035">
    <property type="protein sequence ID" value="GGJ44722.1"/>
    <property type="molecule type" value="Genomic_DNA"/>
</dbReference>
<dbReference type="Proteomes" id="UP000661507">
    <property type="component" value="Unassembled WGS sequence"/>
</dbReference>
<organism evidence="1 2">
    <name type="scientific">Neoroseomonas lacus</name>
    <dbReference type="NCBI Taxonomy" id="287609"/>
    <lineage>
        <taxon>Bacteria</taxon>
        <taxon>Pseudomonadati</taxon>
        <taxon>Pseudomonadota</taxon>
        <taxon>Alphaproteobacteria</taxon>
        <taxon>Acetobacterales</taxon>
        <taxon>Acetobacteraceae</taxon>
        <taxon>Neoroseomonas</taxon>
    </lineage>
</organism>
<reference evidence="1" key="1">
    <citation type="journal article" date="2014" name="Int. J. Syst. Evol. Microbiol.">
        <title>Complete genome sequence of Corynebacterium casei LMG S-19264T (=DSM 44701T), isolated from a smear-ripened cheese.</title>
        <authorList>
            <consortium name="US DOE Joint Genome Institute (JGI-PGF)"/>
            <person name="Walter F."/>
            <person name="Albersmeier A."/>
            <person name="Kalinowski J."/>
            <person name="Ruckert C."/>
        </authorList>
    </citation>
    <scope>NUCLEOTIDE SEQUENCE</scope>
    <source>
        <strain evidence="1">CGMCC 1.3617</strain>
    </source>
</reference>
<dbReference type="Pfam" id="PF09939">
    <property type="entry name" value="DUF2171"/>
    <property type="match status" value="1"/>
</dbReference>
<accession>A0A917L650</accession>
<evidence type="ECO:0008006" key="3">
    <source>
        <dbReference type="Google" id="ProtNLM"/>
    </source>
</evidence>
<gene>
    <name evidence="1" type="ORF">GCM10011320_60220</name>
</gene>
<proteinExistence type="predicted"/>
<evidence type="ECO:0000313" key="1">
    <source>
        <dbReference type="EMBL" id="GGJ44722.1"/>
    </source>
</evidence>
<dbReference type="InterPro" id="IPR018684">
    <property type="entry name" value="DUF2171"/>
</dbReference>
<sequence>MHVSNGIHEHMKVIANDGTLIGKVDHMDGDQIKLARSDSIDGQHHYLPLSCVASVESERVVLGVSAAEAGRLSGG</sequence>
<name>A0A917L650_9PROT</name>
<protein>
    <recommendedName>
        <fullName evidence="3">DUF2171 domain-containing protein</fullName>
    </recommendedName>
</protein>
<keyword evidence="2" id="KW-1185">Reference proteome</keyword>
<comment type="caution">
    <text evidence="1">The sequence shown here is derived from an EMBL/GenBank/DDBJ whole genome shotgun (WGS) entry which is preliminary data.</text>
</comment>
<dbReference type="RefSeq" id="WP_229681707.1">
    <property type="nucleotide sequence ID" value="NZ_BMKW01000035.1"/>
</dbReference>
<dbReference type="AlphaFoldDB" id="A0A917L650"/>
<evidence type="ECO:0000313" key="2">
    <source>
        <dbReference type="Proteomes" id="UP000661507"/>
    </source>
</evidence>